<dbReference type="GO" id="GO:0003677">
    <property type="term" value="F:DNA binding"/>
    <property type="evidence" value="ECO:0007669"/>
    <property type="project" value="InterPro"/>
</dbReference>
<dbReference type="RefSeq" id="WP_198930642.1">
    <property type="nucleotide sequence ID" value="NZ_MSYM01000016.1"/>
</dbReference>
<dbReference type="GO" id="GO:0032259">
    <property type="term" value="P:methylation"/>
    <property type="evidence" value="ECO:0007669"/>
    <property type="project" value="UniProtKB-KW"/>
</dbReference>
<feature type="domain" description="DNA methylase N-4/N-6" evidence="7">
    <location>
        <begin position="123"/>
        <end position="459"/>
    </location>
</feature>
<dbReference type="Gene3D" id="3.40.50.150">
    <property type="entry name" value="Vaccinia Virus protein VP39"/>
    <property type="match status" value="1"/>
</dbReference>
<sequence>MPIEKIESNAPLAQSADIRADNIAKLKALFPELLTEGSGGAAINVDVLKALVGDATATDADEKYGLNWHGKRRARQLALTPSTGTLRPCPDESVDWDTTQNLMIEGDNLEVLKLLQKSYSGKVKLIYIDPPYNTGKDFVYPDNFQDNIKNYLELTGQVEGGAKISSNTESSGRFHTDWLNMMYPRLKLARNLLREDGVIFLSIDDQEIAHLRSMCDEIFGPENLIAEMVWEGANKNDARQVGVCHEYVLAYAKNREQVPSDWGLKKEGVEPILHEVKRLRKVHITNFQGASDDLAGWFRAMKATPSFAHRRYKFIDARGAYKEENPTAPGGRRFDLINRRTGSVIRLRPNRGWGFDQAEFDRLVAEERVTFVTETSVMIRLYLHETDSMTPQSVFYQPARSASERLGRLMEGDVFDFPKDEDVICKLVEMATRSDDDKCIVMDFFAGSGTTAHAAMNQNSADSGRRQYVVVQLPEPLNPTDKEQKVAANYCDQLGKPRNIAELTKERLRRAAIKIRAASARNTRATGQLALEEAPAAPAKPLDLGFRVFKLDSSNIRAWQPTGDLAQDLVDNMQHLMEGRTDQDVLYELLLKLGLDLCVPIEARQIAGKSVHSIGGGVLLACLDAHIGVADAEALALGMAAWHKEQAPEGDSTAVFRDSAFENDVAKSNLAAILEQHGIKQVRSL</sequence>
<dbReference type="EMBL" id="MSYM01000016">
    <property type="protein sequence ID" value="OLP05550.1"/>
    <property type="molecule type" value="Genomic_DNA"/>
</dbReference>
<name>A0A1Q8YCK5_9BURK</name>
<dbReference type="InterPro" id="IPR002295">
    <property type="entry name" value="N4/N6-MTase_EcoPI_Mod-like"/>
</dbReference>
<keyword evidence="3 8" id="KW-0489">Methyltransferase</keyword>
<dbReference type="InterPro" id="IPR029063">
    <property type="entry name" value="SAM-dependent_MTases_sf"/>
</dbReference>
<dbReference type="AlphaFoldDB" id="A0A1Q8YCK5"/>
<evidence type="ECO:0000256" key="4">
    <source>
        <dbReference type="ARBA" id="ARBA00022679"/>
    </source>
</evidence>
<evidence type="ECO:0000313" key="8">
    <source>
        <dbReference type="EMBL" id="OLP05550.1"/>
    </source>
</evidence>
<evidence type="ECO:0000256" key="1">
    <source>
        <dbReference type="ARBA" id="ARBA00006594"/>
    </source>
</evidence>
<evidence type="ECO:0000256" key="2">
    <source>
        <dbReference type="ARBA" id="ARBA00011900"/>
    </source>
</evidence>
<proteinExistence type="inferred from homology"/>
<protein>
    <recommendedName>
        <fullName evidence="2">site-specific DNA-methyltransferase (adenine-specific)</fullName>
        <ecNumber evidence="2">2.1.1.72</ecNumber>
    </recommendedName>
</protein>
<comment type="catalytic activity">
    <reaction evidence="6">
        <text>a 2'-deoxyadenosine in DNA + S-adenosyl-L-methionine = an N(6)-methyl-2'-deoxyadenosine in DNA + S-adenosyl-L-homocysteine + H(+)</text>
        <dbReference type="Rhea" id="RHEA:15197"/>
        <dbReference type="Rhea" id="RHEA-COMP:12418"/>
        <dbReference type="Rhea" id="RHEA-COMP:12419"/>
        <dbReference type="ChEBI" id="CHEBI:15378"/>
        <dbReference type="ChEBI" id="CHEBI:57856"/>
        <dbReference type="ChEBI" id="CHEBI:59789"/>
        <dbReference type="ChEBI" id="CHEBI:90615"/>
        <dbReference type="ChEBI" id="CHEBI:90616"/>
        <dbReference type="EC" id="2.1.1.72"/>
    </reaction>
</comment>
<gene>
    <name evidence="8" type="ORF">BLL52_3218</name>
</gene>
<organism evidence="8 9">
    <name type="scientific">Rhodoferax antarcticus ANT.BR</name>
    <dbReference type="NCBI Taxonomy" id="1111071"/>
    <lineage>
        <taxon>Bacteria</taxon>
        <taxon>Pseudomonadati</taxon>
        <taxon>Pseudomonadota</taxon>
        <taxon>Betaproteobacteria</taxon>
        <taxon>Burkholderiales</taxon>
        <taxon>Comamonadaceae</taxon>
        <taxon>Rhodoferax</taxon>
    </lineage>
</organism>
<keyword evidence="5" id="KW-0949">S-adenosyl-L-methionine</keyword>
<dbReference type="GO" id="GO:0009007">
    <property type="term" value="F:site-specific DNA-methyltransferase (adenine-specific) activity"/>
    <property type="evidence" value="ECO:0007669"/>
    <property type="project" value="UniProtKB-EC"/>
</dbReference>
<dbReference type="PROSITE" id="PS00092">
    <property type="entry name" value="N6_MTASE"/>
    <property type="match status" value="1"/>
</dbReference>
<dbReference type="PIRSF" id="PIRSF015855">
    <property type="entry name" value="TypeIII_Mtase_mKpnI"/>
    <property type="match status" value="1"/>
</dbReference>
<evidence type="ECO:0000256" key="6">
    <source>
        <dbReference type="ARBA" id="ARBA00047942"/>
    </source>
</evidence>
<dbReference type="GO" id="GO:0008170">
    <property type="term" value="F:N-methyltransferase activity"/>
    <property type="evidence" value="ECO:0007669"/>
    <property type="project" value="InterPro"/>
</dbReference>
<dbReference type="Proteomes" id="UP000185911">
    <property type="component" value="Unassembled WGS sequence"/>
</dbReference>
<dbReference type="InterPro" id="IPR002052">
    <property type="entry name" value="DNA_methylase_N6_adenine_CS"/>
</dbReference>
<evidence type="ECO:0000313" key="9">
    <source>
        <dbReference type="Proteomes" id="UP000185911"/>
    </source>
</evidence>
<keyword evidence="4 8" id="KW-0808">Transferase</keyword>
<keyword evidence="9" id="KW-1185">Reference proteome</keyword>
<dbReference type="Pfam" id="PF01555">
    <property type="entry name" value="N6_N4_Mtase"/>
    <property type="match status" value="1"/>
</dbReference>
<dbReference type="SUPFAM" id="SSF53335">
    <property type="entry name" value="S-adenosyl-L-methionine-dependent methyltransferases"/>
    <property type="match status" value="1"/>
</dbReference>
<dbReference type="EC" id="2.1.1.72" evidence="2"/>
<comment type="caution">
    <text evidence="8">The sequence shown here is derived from an EMBL/GenBank/DDBJ whole genome shotgun (WGS) entry which is preliminary data.</text>
</comment>
<reference evidence="8 9" key="1">
    <citation type="submission" date="2017-01" db="EMBL/GenBank/DDBJ databases">
        <title>Genome sequence of Rhodoferax antarcticus ANT.BR, a psychrophilic purple nonsulfur bacterium from an Antarctic microbial mat.</title>
        <authorList>
            <person name="Baker J."/>
            <person name="Riester C."/>
            <person name="Skinner B."/>
            <person name="Newell A."/>
            <person name="Swingley W."/>
            <person name="Madigan M."/>
            <person name="Jung D."/>
            <person name="Asao M."/>
            <person name="Chen M."/>
            <person name="Loughlin P."/>
            <person name="Pan H."/>
            <person name="Lin S."/>
            <person name="Li N."/>
            <person name="Shaw J."/>
            <person name="Prado M."/>
            <person name="Sherman C."/>
            <person name="Li X."/>
            <person name="Tang J."/>
            <person name="Blankenship R."/>
            <person name="Zhao T."/>
            <person name="Touchman J."/>
            <person name="Sattley M."/>
        </authorList>
    </citation>
    <scope>NUCLEOTIDE SEQUENCE [LARGE SCALE GENOMIC DNA]</scope>
    <source>
        <strain evidence="8 9">ANT.BR</strain>
    </source>
</reference>
<comment type="similarity">
    <text evidence="1">Belongs to the N(4)/N(6)-methyltransferase family.</text>
</comment>
<evidence type="ECO:0000259" key="7">
    <source>
        <dbReference type="Pfam" id="PF01555"/>
    </source>
</evidence>
<evidence type="ECO:0000256" key="5">
    <source>
        <dbReference type="ARBA" id="ARBA00022691"/>
    </source>
</evidence>
<dbReference type="STRING" id="81479.RA876_10105"/>
<dbReference type="InterPro" id="IPR002941">
    <property type="entry name" value="DNA_methylase_N4/N6"/>
</dbReference>
<dbReference type="PRINTS" id="PR00506">
    <property type="entry name" value="D21N6MTFRASE"/>
</dbReference>
<evidence type="ECO:0000256" key="3">
    <source>
        <dbReference type="ARBA" id="ARBA00022603"/>
    </source>
</evidence>
<accession>A0A1Q8YCK5</accession>